<accession>A0A841CR37</accession>
<dbReference type="RefSeq" id="WP_184696949.1">
    <property type="nucleotide sequence ID" value="NZ_JACHJN010000012.1"/>
</dbReference>
<protein>
    <submittedName>
        <fullName evidence="2">Uncharacterized protein</fullName>
    </submittedName>
</protein>
<dbReference type="AlphaFoldDB" id="A0A841CR37"/>
<keyword evidence="3" id="KW-1185">Reference proteome</keyword>
<dbReference type="Proteomes" id="UP000547510">
    <property type="component" value="Unassembled WGS sequence"/>
</dbReference>
<organism evidence="2 3">
    <name type="scientific">Saccharothrix tamanrassetensis</name>
    <dbReference type="NCBI Taxonomy" id="1051531"/>
    <lineage>
        <taxon>Bacteria</taxon>
        <taxon>Bacillati</taxon>
        <taxon>Actinomycetota</taxon>
        <taxon>Actinomycetes</taxon>
        <taxon>Pseudonocardiales</taxon>
        <taxon>Pseudonocardiaceae</taxon>
        <taxon>Saccharothrix</taxon>
    </lineage>
</organism>
<name>A0A841CR37_9PSEU</name>
<sequence>MCLYLVPGLAAALAWDSAGPTAATPADRRPGVADTAPPATGEHLVGATNQDQAPHTTSTEENPR</sequence>
<proteinExistence type="predicted"/>
<evidence type="ECO:0000256" key="1">
    <source>
        <dbReference type="SAM" id="MobiDB-lite"/>
    </source>
</evidence>
<dbReference type="EMBL" id="JACHJN010000012">
    <property type="protein sequence ID" value="MBB5959759.1"/>
    <property type="molecule type" value="Genomic_DNA"/>
</dbReference>
<gene>
    <name evidence="2" type="ORF">FHS29_006380</name>
</gene>
<feature type="compositionally biased region" description="Polar residues" evidence="1">
    <location>
        <begin position="47"/>
        <end position="64"/>
    </location>
</feature>
<reference evidence="2 3" key="1">
    <citation type="submission" date="2020-08" db="EMBL/GenBank/DDBJ databases">
        <title>Genomic Encyclopedia of Type Strains, Phase III (KMG-III): the genomes of soil and plant-associated and newly described type strains.</title>
        <authorList>
            <person name="Whitman W."/>
        </authorList>
    </citation>
    <scope>NUCLEOTIDE SEQUENCE [LARGE SCALE GENOMIC DNA]</scope>
    <source>
        <strain evidence="2 3">CECT 8640</strain>
    </source>
</reference>
<feature type="region of interest" description="Disordered" evidence="1">
    <location>
        <begin position="19"/>
        <end position="64"/>
    </location>
</feature>
<evidence type="ECO:0000313" key="2">
    <source>
        <dbReference type="EMBL" id="MBB5959759.1"/>
    </source>
</evidence>
<comment type="caution">
    <text evidence="2">The sequence shown here is derived from an EMBL/GenBank/DDBJ whole genome shotgun (WGS) entry which is preliminary data.</text>
</comment>
<evidence type="ECO:0000313" key="3">
    <source>
        <dbReference type="Proteomes" id="UP000547510"/>
    </source>
</evidence>